<name>A0ABQ4WRK2_9ASTR</name>
<reference evidence="2" key="2">
    <citation type="submission" date="2022-01" db="EMBL/GenBank/DDBJ databases">
        <authorList>
            <person name="Yamashiro T."/>
            <person name="Shiraishi A."/>
            <person name="Satake H."/>
            <person name="Nakayama K."/>
        </authorList>
    </citation>
    <scope>NUCLEOTIDE SEQUENCE</scope>
</reference>
<reference evidence="2" key="1">
    <citation type="journal article" date="2022" name="Int. J. Mol. Sci.">
        <title>Draft Genome of Tanacetum Coccineum: Genomic Comparison of Closely Related Tanacetum-Family Plants.</title>
        <authorList>
            <person name="Yamashiro T."/>
            <person name="Shiraishi A."/>
            <person name="Nakayama K."/>
            <person name="Satake H."/>
        </authorList>
    </citation>
    <scope>NUCLEOTIDE SEQUENCE</scope>
</reference>
<feature type="region of interest" description="Disordered" evidence="1">
    <location>
        <begin position="256"/>
        <end position="279"/>
    </location>
</feature>
<feature type="region of interest" description="Disordered" evidence="1">
    <location>
        <begin position="100"/>
        <end position="134"/>
    </location>
</feature>
<feature type="region of interest" description="Disordered" evidence="1">
    <location>
        <begin position="27"/>
        <end position="54"/>
    </location>
</feature>
<evidence type="ECO:0000256" key="1">
    <source>
        <dbReference type="SAM" id="MobiDB-lite"/>
    </source>
</evidence>
<gene>
    <name evidence="2" type="ORF">Tco_0628868</name>
</gene>
<accession>A0ABQ4WRK2</accession>
<feature type="compositionally biased region" description="Acidic residues" evidence="1">
    <location>
        <begin position="120"/>
        <end position="131"/>
    </location>
</feature>
<sequence>MPTIIRSSKSRSQVLLACYKVKAKPDPTVLPKGKTQAKPDPIVLPKGKTQGENFVMSDSEDSMVTYMEAAMQEPPSPEFAPEPVYPEFMPPEDEAFPAEEQPLPAAVSPTADSPGYIADSDLEEDPEEDPTDYLPTKETMTMMMMSHPMMTRIMMMMILLAISTLSPSPLTSYSSALPHIPSPPLPVSLPLPKSPPPLPASPTHPLGYRAVMIRLRAESPSTSHLLPLPSPIVLPHTRASMAMMIAAAPSTYILAPRSETPPSRTPSLLPIPLPTSSPP</sequence>
<keyword evidence="3" id="KW-1185">Reference proteome</keyword>
<evidence type="ECO:0000313" key="3">
    <source>
        <dbReference type="Proteomes" id="UP001151760"/>
    </source>
</evidence>
<dbReference type="Proteomes" id="UP001151760">
    <property type="component" value="Unassembled WGS sequence"/>
</dbReference>
<feature type="compositionally biased region" description="Low complexity" evidence="1">
    <location>
        <begin position="256"/>
        <end position="268"/>
    </location>
</feature>
<evidence type="ECO:0000313" key="2">
    <source>
        <dbReference type="EMBL" id="GJS55506.1"/>
    </source>
</evidence>
<proteinExistence type="predicted"/>
<protein>
    <submittedName>
        <fullName evidence="2">Uncharacterized protein</fullName>
    </submittedName>
</protein>
<feature type="compositionally biased region" description="Pro residues" evidence="1">
    <location>
        <begin position="269"/>
        <end position="279"/>
    </location>
</feature>
<organism evidence="2 3">
    <name type="scientific">Tanacetum coccineum</name>
    <dbReference type="NCBI Taxonomy" id="301880"/>
    <lineage>
        <taxon>Eukaryota</taxon>
        <taxon>Viridiplantae</taxon>
        <taxon>Streptophyta</taxon>
        <taxon>Embryophyta</taxon>
        <taxon>Tracheophyta</taxon>
        <taxon>Spermatophyta</taxon>
        <taxon>Magnoliopsida</taxon>
        <taxon>eudicotyledons</taxon>
        <taxon>Gunneridae</taxon>
        <taxon>Pentapetalae</taxon>
        <taxon>asterids</taxon>
        <taxon>campanulids</taxon>
        <taxon>Asterales</taxon>
        <taxon>Asteraceae</taxon>
        <taxon>Asteroideae</taxon>
        <taxon>Anthemideae</taxon>
        <taxon>Anthemidinae</taxon>
        <taxon>Tanacetum</taxon>
    </lineage>
</organism>
<comment type="caution">
    <text evidence="2">The sequence shown here is derived from an EMBL/GenBank/DDBJ whole genome shotgun (WGS) entry which is preliminary data.</text>
</comment>
<dbReference type="EMBL" id="BQNB010008873">
    <property type="protein sequence ID" value="GJS55506.1"/>
    <property type="molecule type" value="Genomic_DNA"/>
</dbReference>